<dbReference type="InterPro" id="IPR025736">
    <property type="entry name" value="PucR_C-HTH_dom"/>
</dbReference>
<evidence type="ECO:0000313" key="2">
    <source>
        <dbReference type="EMBL" id="NJC70003.1"/>
    </source>
</evidence>
<dbReference type="Proteomes" id="UP000722989">
    <property type="component" value="Unassembled WGS sequence"/>
</dbReference>
<gene>
    <name evidence="2" type="ORF">HC031_09815</name>
</gene>
<organism evidence="2 3">
    <name type="scientific">Planosporangium thailandense</name>
    <dbReference type="NCBI Taxonomy" id="765197"/>
    <lineage>
        <taxon>Bacteria</taxon>
        <taxon>Bacillati</taxon>
        <taxon>Actinomycetota</taxon>
        <taxon>Actinomycetes</taxon>
        <taxon>Micromonosporales</taxon>
        <taxon>Micromonosporaceae</taxon>
        <taxon>Planosporangium</taxon>
    </lineage>
</organism>
<dbReference type="PANTHER" id="PTHR33744:SF7">
    <property type="entry name" value="PUCR FAMILY TRANSCRIPTIONAL REGULATOR"/>
    <property type="match status" value="1"/>
</dbReference>
<name>A0ABX0XVE2_9ACTN</name>
<keyword evidence="3" id="KW-1185">Reference proteome</keyword>
<evidence type="ECO:0000259" key="1">
    <source>
        <dbReference type="Pfam" id="PF13556"/>
    </source>
</evidence>
<dbReference type="RefSeq" id="WP_167924918.1">
    <property type="nucleotide sequence ID" value="NZ_JAATVY010000005.1"/>
</dbReference>
<dbReference type="EMBL" id="JAATVY010000005">
    <property type="protein sequence ID" value="NJC70003.1"/>
    <property type="molecule type" value="Genomic_DNA"/>
</dbReference>
<comment type="caution">
    <text evidence="2">The sequence shown here is derived from an EMBL/GenBank/DDBJ whole genome shotgun (WGS) entry which is preliminary data.</text>
</comment>
<protein>
    <submittedName>
        <fullName evidence="2">PucR family transcriptional regulator</fullName>
    </submittedName>
</protein>
<feature type="domain" description="PucR C-terminal helix-turn-helix" evidence="1">
    <location>
        <begin position="346"/>
        <end position="401"/>
    </location>
</feature>
<evidence type="ECO:0000313" key="3">
    <source>
        <dbReference type="Proteomes" id="UP000722989"/>
    </source>
</evidence>
<accession>A0ABX0XVE2</accession>
<reference evidence="2 3" key="1">
    <citation type="submission" date="2020-03" db="EMBL/GenBank/DDBJ databases">
        <title>WGS of the type strain of Planosporangium spp.</title>
        <authorList>
            <person name="Thawai C."/>
        </authorList>
    </citation>
    <scope>NUCLEOTIDE SEQUENCE [LARGE SCALE GENOMIC DNA]</scope>
    <source>
        <strain evidence="2 3">TBRC 5610</strain>
    </source>
</reference>
<dbReference type="PANTHER" id="PTHR33744">
    <property type="entry name" value="CARBOHYDRATE DIACID REGULATOR"/>
    <property type="match status" value="1"/>
</dbReference>
<dbReference type="InterPro" id="IPR042070">
    <property type="entry name" value="PucR_C-HTH_sf"/>
</dbReference>
<dbReference type="Pfam" id="PF13556">
    <property type="entry name" value="HTH_30"/>
    <property type="match status" value="1"/>
</dbReference>
<dbReference type="Gene3D" id="1.10.10.2840">
    <property type="entry name" value="PucR C-terminal helix-turn-helix domain"/>
    <property type="match status" value="1"/>
</dbReference>
<dbReference type="InterPro" id="IPR051448">
    <property type="entry name" value="CdaR-like_regulators"/>
</dbReference>
<sequence>MERLLAMIGPEDDELRASLRVIKAFDEQVASGTALEDLVTLVTSLTGARVVLRDDLTNRILVDGGGDRVAVGAGEVGRVTKAAVDAGLRGRRAAELTLDGDGDGDVGPDAVLAVSVEHAGAQLGLAWAVRGERPWRVPDALALECLAKAAANRLLREHERSRLVPPDRVQALERLLTTTLTAAEAAIAARQAGLDPDRRYRVTVFRERPVAAASPEVVLGRALGAYAAAGVPAHGCLLGQTPVVVVDDSAAVVDALRAAPLGSWSGWWMDAGVAHPLTVADLAAGCLVARQSLALARVEGTGRVGVAEELGALRLLAAIPTTMLEDHPDVQALGRVVAERDGYINLAVLDVYCETGSLRKTATRLYLHHSSVDYRLKRIERMLGFPLATQAGRLRALISLQLARLLREGSAG</sequence>
<proteinExistence type="predicted"/>